<evidence type="ECO:0000256" key="8">
    <source>
        <dbReference type="ARBA" id="ARBA00023034"/>
    </source>
</evidence>
<keyword evidence="6 12" id="KW-0931">ER-Golgi transport</keyword>
<evidence type="ECO:0000256" key="10">
    <source>
        <dbReference type="ARBA" id="ARBA00023329"/>
    </source>
</evidence>
<proteinExistence type="inferred from homology"/>
<evidence type="ECO:0000256" key="7">
    <source>
        <dbReference type="ARBA" id="ARBA00022927"/>
    </source>
</evidence>
<comment type="subcellular location">
    <subcellularLocation>
        <location evidence="2">Cytoplasmic vesicle</location>
        <location evidence="2">COPI-coated vesicle membrane</location>
        <topology evidence="2">Peripheral membrane protein</topology>
        <orientation evidence="2">Cytoplasmic side</orientation>
    </subcellularLocation>
    <subcellularLocation>
        <location evidence="1">Golgi apparatus membrane</location>
        <topology evidence="1">Peripheral membrane protein</topology>
        <orientation evidence="1">Cytoplasmic side</orientation>
    </subcellularLocation>
</comment>
<dbReference type="Pfam" id="PF04733">
    <property type="entry name" value="Coatomer_E"/>
    <property type="match status" value="1"/>
</dbReference>
<keyword evidence="10 12" id="KW-0968">Cytoplasmic vesicle</keyword>
<comment type="caution">
    <text evidence="13">The sequence shown here is derived from an EMBL/GenBank/DDBJ whole genome shotgun (WGS) entry which is preliminary data.</text>
</comment>
<gene>
    <name evidence="13" type="ORF">D9Q98_003554</name>
</gene>
<keyword evidence="5 12" id="KW-0963">Cytoplasm</keyword>
<protein>
    <recommendedName>
        <fullName evidence="12">Coatomer subunit epsilon</fullName>
    </recommendedName>
</protein>
<dbReference type="GO" id="GO:0030126">
    <property type="term" value="C:COPI vesicle coat"/>
    <property type="evidence" value="ECO:0007669"/>
    <property type="project" value="TreeGrafter"/>
</dbReference>
<evidence type="ECO:0000256" key="9">
    <source>
        <dbReference type="ARBA" id="ARBA00023136"/>
    </source>
</evidence>
<dbReference type="OrthoDB" id="310217at2759"/>
<dbReference type="PANTHER" id="PTHR10805">
    <property type="entry name" value="COATOMER SUBUNIT EPSILON"/>
    <property type="match status" value="1"/>
</dbReference>
<dbReference type="GO" id="GO:0005198">
    <property type="term" value="F:structural molecule activity"/>
    <property type="evidence" value="ECO:0007669"/>
    <property type="project" value="UniProtKB-UniRule"/>
</dbReference>
<evidence type="ECO:0000313" key="13">
    <source>
        <dbReference type="EMBL" id="KAI3433747.1"/>
    </source>
</evidence>
<keyword evidence="9 12" id="KW-0472">Membrane</keyword>
<dbReference type="AlphaFoldDB" id="A0A9D4TT10"/>
<evidence type="ECO:0000256" key="11">
    <source>
        <dbReference type="ARBA" id="ARBA00025582"/>
    </source>
</evidence>
<evidence type="ECO:0000256" key="5">
    <source>
        <dbReference type="ARBA" id="ARBA00022490"/>
    </source>
</evidence>
<dbReference type="GO" id="GO:0006891">
    <property type="term" value="P:intra-Golgi vesicle-mediated transport"/>
    <property type="evidence" value="ECO:0007669"/>
    <property type="project" value="TreeGrafter"/>
</dbReference>
<dbReference type="GO" id="GO:0000139">
    <property type="term" value="C:Golgi membrane"/>
    <property type="evidence" value="ECO:0007669"/>
    <property type="project" value="UniProtKB-SubCell"/>
</dbReference>
<keyword evidence="4 12" id="KW-0813">Transport</keyword>
<dbReference type="Gene3D" id="1.25.40.10">
    <property type="entry name" value="Tetratricopeptide repeat domain"/>
    <property type="match status" value="1"/>
</dbReference>
<evidence type="ECO:0000256" key="2">
    <source>
        <dbReference type="ARBA" id="ARBA00004347"/>
    </source>
</evidence>
<reference evidence="13" key="1">
    <citation type="journal article" date="2019" name="Plant J.">
        <title>Chlorella vulgaris genome assembly and annotation reveals the molecular basis for metabolic acclimation to high light conditions.</title>
        <authorList>
            <person name="Cecchin M."/>
            <person name="Marcolungo L."/>
            <person name="Rossato M."/>
            <person name="Girolomoni L."/>
            <person name="Cosentino E."/>
            <person name="Cuine S."/>
            <person name="Li-Beisson Y."/>
            <person name="Delledonne M."/>
            <person name="Ballottari M."/>
        </authorList>
    </citation>
    <scope>NUCLEOTIDE SEQUENCE</scope>
    <source>
        <strain evidence="13">211/11P</strain>
    </source>
</reference>
<dbReference type="GO" id="GO:0006888">
    <property type="term" value="P:endoplasmic reticulum to Golgi vesicle-mediated transport"/>
    <property type="evidence" value="ECO:0007669"/>
    <property type="project" value="TreeGrafter"/>
</dbReference>
<dbReference type="FunFam" id="1.25.40.10:FF:000140">
    <property type="entry name" value="Coatomer subunit epsilon"/>
    <property type="match status" value="1"/>
</dbReference>
<evidence type="ECO:0000256" key="1">
    <source>
        <dbReference type="ARBA" id="ARBA00004255"/>
    </source>
</evidence>
<sequence length="287" mass="31239">MTDPLFATRNSFYLGAYQSAISEASNLTGLSEAEKIERDVYVYRSYIELGTYELVMSEISTSSPMSLQAVKALALYMKEQKEAALEAVAGWLADPTATSNPTVLLVAGLLFALEENYVEALKACHGGGSMEMMALCVQVYLKMDRLDQAEKQVAAMSAVDDDATLTQLAAAWVGLHQGGAKVQEAFYIFQELGDKFTWTVRLHNGLAACQMRMGRWEDAESELLQAFEKNPKDADTLANLVATSLHLSKSASRYLSQLKLVAPAHAIVKRTEDGEAAFDRAASSVAA</sequence>
<dbReference type="InterPro" id="IPR011990">
    <property type="entry name" value="TPR-like_helical_dom_sf"/>
</dbReference>
<organism evidence="13 14">
    <name type="scientific">Chlorella vulgaris</name>
    <name type="common">Green alga</name>
    <dbReference type="NCBI Taxonomy" id="3077"/>
    <lineage>
        <taxon>Eukaryota</taxon>
        <taxon>Viridiplantae</taxon>
        <taxon>Chlorophyta</taxon>
        <taxon>core chlorophytes</taxon>
        <taxon>Trebouxiophyceae</taxon>
        <taxon>Chlorellales</taxon>
        <taxon>Chlorellaceae</taxon>
        <taxon>Chlorella clade</taxon>
        <taxon>Chlorella</taxon>
    </lineage>
</organism>
<comment type="function">
    <text evidence="11 12">The coatomer is a cytosolic protein complex that binds to dilysine motifs and reversibly associates with Golgi non-clathrin-coated vesicles, which further mediate biosynthetic protein transport from the ER, via the Golgi up to the trans Golgi network. The coatomer complex is required for budding from Golgi membranes, and is essential for the retrograde Golgi-to-ER transport of dilysine-tagged proteins.</text>
</comment>
<comment type="similarity">
    <text evidence="3 12">Belongs to the COPE family.</text>
</comment>
<name>A0A9D4TT10_CHLVU</name>
<dbReference type="GO" id="GO:0006890">
    <property type="term" value="P:retrograde vesicle-mediated transport, Golgi to endoplasmic reticulum"/>
    <property type="evidence" value="ECO:0007669"/>
    <property type="project" value="UniProtKB-UniRule"/>
</dbReference>
<dbReference type="InterPro" id="IPR006822">
    <property type="entry name" value="Coatomer_esu"/>
</dbReference>
<accession>A0A9D4TT10</accession>
<evidence type="ECO:0000313" key="14">
    <source>
        <dbReference type="Proteomes" id="UP001055712"/>
    </source>
</evidence>
<keyword evidence="7 12" id="KW-0653">Protein transport</keyword>
<dbReference type="Proteomes" id="UP001055712">
    <property type="component" value="Unassembled WGS sequence"/>
</dbReference>
<dbReference type="SUPFAM" id="SSF48452">
    <property type="entry name" value="TPR-like"/>
    <property type="match status" value="1"/>
</dbReference>
<dbReference type="PANTHER" id="PTHR10805:SF0">
    <property type="entry name" value="COATOMER SUBUNIT EPSILON"/>
    <property type="match status" value="1"/>
</dbReference>
<evidence type="ECO:0000256" key="6">
    <source>
        <dbReference type="ARBA" id="ARBA00022892"/>
    </source>
</evidence>
<keyword evidence="8 12" id="KW-0333">Golgi apparatus</keyword>
<dbReference type="PIRSF" id="PIRSF016478">
    <property type="entry name" value="Coatomer_esu"/>
    <property type="match status" value="1"/>
</dbReference>
<evidence type="ECO:0000256" key="12">
    <source>
        <dbReference type="PIRNR" id="PIRNR016478"/>
    </source>
</evidence>
<dbReference type="EMBL" id="SIDB01000004">
    <property type="protein sequence ID" value="KAI3433747.1"/>
    <property type="molecule type" value="Genomic_DNA"/>
</dbReference>
<reference evidence="13" key="2">
    <citation type="submission" date="2020-11" db="EMBL/GenBank/DDBJ databases">
        <authorList>
            <person name="Cecchin M."/>
            <person name="Marcolungo L."/>
            <person name="Rossato M."/>
            <person name="Girolomoni L."/>
            <person name="Cosentino E."/>
            <person name="Cuine S."/>
            <person name="Li-Beisson Y."/>
            <person name="Delledonne M."/>
            <person name="Ballottari M."/>
        </authorList>
    </citation>
    <scope>NUCLEOTIDE SEQUENCE</scope>
    <source>
        <strain evidence="13">211/11P</strain>
        <tissue evidence="13">Whole cell</tissue>
    </source>
</reference>
<dbReference type="GO" id="GO:0015031">
    <property type="term" value="P:protein transport"/>
    <property type="evidence" value="ECO:0007669"/>
    <property type="project" value="UniProtKB-UniRule"/>
</dbReference>
<keyword evidence="14" id="KW-1185">Reference proteome</keyword>
<evidence type="ECO:0000256" key="4">
    <source>
        <dbReference type="ARBA" id="ARBA00022448"/>
    </source>
</evidence>
<evidence type="ECO:0000256" key="3">
    <source>
        <dbReference type="ARBA" id="ARBA00008827"/>
    </source>
</evidence>